<reference evidence="2 3" key="1">
    <citation type="journal article" date="2023" name="Plants (Basel)">
        <title>Bridging the Gap: Combining Genomics and Transcriptomics Approaches to Understand Stylosanthes scabra, an Orphan Legume from the Brazilian Caatinga.</title>
        <authorList>
            <person name="Ferreira-Neto J.R.C."/>
            <person name="da Silva M.D."/>
            <person name="Binneck E."/>
            <person name="de Melo N.F."/>
            <person name="da Silva R.H."/>
            <person name="de Melo A.L.T.M."/>
            <person name="Pandolfi V."/>
            <person name="Bustamante F.O."/>
            <person name="Brasileiro-Vidal A.C."/>
            <person name="Benko-Iseppon A.M."/>
        </authorList>
    </citation>
    <scope>NUCLEOTIDE SEQUENCE [LARGE SCALE GENOMIC DNA]</scope>
    <source>
        <tissue evidence="2">Leaves</tissue>
    </source>
</reference>
<evidence type="ECO:0000313" key="2">
    <source>
        <dbReference type="EMBL" id="MED6128273.1"/>
    </source>
</evidence>
<feature type="region of interest" description="Disordered" evidence="1">
    <location>
        <begin position="104"/>
        <end position="140"/>
    </location>
</feature>
<evidence type="ECO:0000256" key="1">
    <source>
        <dbReference type="SAM" id="MobiDB-lite"/>
    </source>
</evidence>
<dbReference type="Proteomes" id="UP001341840">
    <property type="component" value="Unassembled WGS sequence"/>
</dbReference>
<organism evidence="2 3">
    <name type="scientific">Stylosanthes scabra</name>
    <dbReference type="NCBI Taxonomy" id="79078"/>
    <lineage>
        <taxon>Eukaryota</taxon>
        <taxon>Viridiplantae</taxon>
        <taxon>Streptophyta</taxon>
        <taxon>Embryophyta</taxon>
        <taxon>Tracheophyta</taxon>
        <taxon>Spermatophyta</taxon>
        <taxon>Magnoliopsida</taxon>
        <taxon>eudicotyledons</taxon>
        <taxon>Gunneridae</taxon>
        <taxon>Pentapetalae</taxon>
        <taxon>rosids</taxon>
        <taxon>fabids</taxon>
        <taxon>Fabales</taxon>
        <taxon>Fabaceae</taxon>
        <taxon>Papilionoideae</taxon>
        <taxon>50 kb inversion clade</taxon>
        <taxon>dalbergioids sensu lato</taxon>
        <taxon>Dalbergieae</taxon>
        <taxon>Pterocarpus clade</taxon>
        <taxon>Stylosanthes</taxon>
    </lineage>
</organism>
<name>A0ABU6RXB1_9FABA</name>
<gene>
    <name evidence="2" type="ORF">PIB30_096085</name>
</gene>
<dbReference type="EMBL" id="JASCZI010032454">
    <property type="protein sequence ID" value="MED6128273.1"/>
    <property type="molecule type" value="Genomic_DNA"/>
</dbReference>
<protein>
    <recommendedName>
        <fullName evidence="4">Reverse transcriptase domain-containing protein</fullName>
    </recommendedName>
</protein>
<sequence>MFQQFMKTHSTFVEKTEAQFKQYDSQFRNQEASIKNIENQLGQISHQLTQRPQGTLPSNTIKNPRGDVKAITLRSGKELMVPEKKMNKEGCGEIESLVKKYELPMRRNQSKEEESVYVPPQTYDPPLPYPQRVQQQRKEQ</sequence>
<keyword evidence="3" id="KW-1185">Reference proteome</keyword>
<accession>A0ABU6RXB1</accession>
<evidence type="ECO:0008006" key="4">
    <source>
        <dbReference type="Google" id="ProtNLM"/>
    </source>
</evidence>
<evidence type="ECO:0000313" key="3">
    <source>
        <dbReference type="Proteomes" id="UP001341840"/>
    </source>
</evidence>
<comment type="caution">
    <text evidence="2">The sequence shown here is derived from an EMBL/GenBank/DDBJ whole genome shotgun (WGS) entry which is preliminary data.</text>
</comment>
<proteinExistence type="predicted"/>
<feature type="compositionally biased region" description="Basic and acidic residues" evidence="1">
    <location>
        <begin position="104"/>
        <end position="114"/>
    </location>
</feature>